<organism evidence="2 3">
    <name type="scientific">Lates japonicus</name>
    <name type="common">Japanese lates</name>
    <dbReference type="NCBI Taxonomy" id="270547"/>
    <lineage>
        <taxon>Eukaryota</taxon>
        <taxon>Metazoa</taxon>
        <taxon>Chordata</taxon>
        <taxon>Craniata</taxon>
        <taxon>Vertebrata</taxon>
        <taxon>Euteleostomi</taxon>
        <taxon>Actinopterygii</taxon>
        <taxon>Neopterygii</taxon>
        <taxon>Teleostei</taxon>
        <taxon>Neoteleostei</taxon>
        <taxon>Acanthomorphata</taxon>
        <taxon>Carangaria</taxon>
        <taxon>Carangaria incertae sedis</taxon>
        <taxon>Centropomidae</taxon>
        <taxon>Lates</taxon>
    </lineage>
</organism>
<evidence type="ECO:0000313" key="3">
    <source>
        <dbReference type="Proteomes" id="UP001279410"/>
    </source>
</evidence>
<accession>A0AAD3QYU1</accession>
<dbReference type="AlphaFoldDB" id="A0AAD3QYU1"/>
<evidence type="ECO:0000313" key="2">
    <source>
        <dbReference type="EMBL" id="GLD48661.1"/>
    </source>
</evidence>
<feature type="region of interest" description="Disordered" evidence="1">
    <location>
        <begin position="162"/>
        <end position="194"/>
    </location>
</feature>
<name>A0AAD3QYU1_LATJO</name>
<feature type="compositionally biased region" description="Polar residues" evidence="1">
    <location>
        <begin position="184"/>
        <end position="194"/>
    </location>
</feature>
<dbReference type="Proteomes" id="UP001279410">
    <property type="component" value="Unassembled WGS sequence"/>
</dbReference>
<keyword evidence="3" id="KW-1185">Reference proteome</keyword>
<dbReference type="EMBL" id="BRZM01000006">
    <property type="protein sequence ID" value="GLD48661.1"/>
    <property type="molecule type" value="Genomic_DNA"/>
</dbReference>
<comment type="caution">
    <text evidence="2">The sequence shown here is derived from an EMBL/GenBank/DDBJ whole genome shotgun (WGS) entry which is preliminary data.</text>
</comment>
<reference evidence="2" key="1">
    <citation type="submission" date="2022-08" db="EMBL/GenBank/DDBJ databases">
        <title>Genome sequencing of akame (Lates japonicus).</title>
        <authorList>
            <person name="Hashiguchi Y."/>
            <person name="Takahashi H."/>
        </authorList>
    </citation>
    <scope>NUCLEOTIDE SEQUENCE</scope>
    <source>
        <strain evidence="2">Kochi</strain>
    </source>
</reference>
<proteinExistence type="predicted"/>
<protein>
    <submittedName>
        <fullName evidence="2">Sperm-associated antigen 1 isoform X1</fullName>
    </submittedName>
</protein>
<sequence>MRLKLEPTNKKALYRRALANKGLKGLPGHAALTCRRCCAGSQCREAEKELEEVTVPQAESGPRHQLPRTTVPITEYPSTQLDGHTISFIMQVLDSHLLEKDPNLVYQHQPFAPLTGVLKLLLGSGWMLRSVVVVVASFAASSVAVRVQPSGHTRLTFSSVMKQRGEPAPRAQGGGGGVGEWGSDYSSLSLGGRG</sequence>
<evidence type="ECO:0000256" key="1">
    <source>
        <dbReference type="SAM" id="MobiDB-lite"/>
    </source>
</evidence>
<gene>
    <name evidence="2" type="ORF">AKAME5_000260400</name>
</gene>